<dbReference type="AlphaFoldDB" id="A0A177EJY0"/>
<gene>
    <name evidence="3" type="ORF">NEDG_02044</name>
</gene>
<keyword evidence="2" id="KW-0732">Signal</keyword>
<evidence type="ECO:0000313" key="3">
    <source>
        <dbReference type="EMBL" id="OAG32293.1"/>
    </source>
</evidence>
<feature type="signal peptide" evidence="2">
    <location>
        <begin position="1"/>
        <end position="30"/>
    </location>
</feature>
<name>A0A177EJY0_9MICR</name>
<evidence type="ECO:0000256" key="1">
    <source>
        <dbReference type="SAM" id="MobiDB-lite"/>
    </source>
</evidence>
<reference evidence="3 4" key="1">
    <citation type="submission" date="2016-02" db="EMBL/GenBank/DDBJ databases">
        <title>Discovery of a natural microsporidian pathogen with a broad tissue tropism in Caenorhabditis elegans.</title>
        <authorList>
            <person name="Luallen R.J."/>
            <person name="Reinke A.W."/>
            <person name="Tong L."/>
            <person name="Botts M.R."/>
            <person name="Felix M.-A."/>
            <person name="Troemel E.R."/>
        </authorList>
    </citation>
    <scope>NUCLEOTIDE SEQUENCE [LARGE SCALE GENOMIC DNA]</scope>
    <source>
        <strain evidence="3 4">JUm2807</strain>
    </source>
</reference>
<proteinExistence type="predicted"/>
<feature type="chain" id="PRO_5008060472" evidence="2">
    <location>
        <begin position="31"/>
        <end position="529"/>
    </location>
</feature>
<protein>
    <submittedName>
        <fullName evidence="3">Uncharacterized protein</fullName>
    </submittedName>
</protein>
<sequence length="529" mass="58691">MPESLNKNRTRLTVSDLILCLLVMLPQSFCALSKPLLSDLDTSDSDSSDSPDMLGIAPDTAPDTALLENTNAELTKARVSHGLLPGNDSDLDERCFKLLIHAEDTPPVWGAGSVFLPYFTTPENLLKELAKSQQAKYLFVHGRLFSADMALNGVLEYVDGVIAKSVNPNSLLCIKDLCNEVAQTISGMGCGMTKNYQDFVFGLLDKKASALEEQEASPEKRSLYREWRMLFADINAQCKASESLLNQARENYQMDSNTTIYVSLPVLQALIQEVATWPNLLYFHLLYIAIDPSIDPAPYISETALGKWNPEILLDFSNTCERTVDFFASSVIGKGASLRSITIWRNLDAPWSASDTIWYSISATDVFILTMCIHPPSRILYSFVQYLPLVLLLQVFHADLLPPLQNIRVPGALGDICVSMGHESEGALSCDGPMHPFILENAFSAVYIEYLASVPKTPDVAIFGLLWGCRYGKPHTAVFWVDEKLRMIGETVFSEQELDTVKETILPIYGGTLSETFTPSIILWKNWSG</sequence>
<feature type="region of interest" description="Disordered" evidence="1">
    <location>
        <begin position="41"/>
        <end position="61"/>
    </location>
</feature>
<dbReference type="GeneID" id="93648394"/>
<dbReference type="Proteomes" id="UP000185944">
    <property type="component" value="Unassembled WGS sequence"/>
</dbReference>
<evidence type="ECO:0000256" key="2">
    <source>
        <dbReference type="SAM" id="SignalP"/>
    </source>
</evidence>
<dbReference type="VEuPathDB" id="MicrosporidiaDB:NEDG_02044"/>
<dbReference type="EMBL" id="LTDL01000006">
    <property type="protein sequence ID" value="OAG32293.1"/>
    <property type="molecule type" value="Genomic_DNA"/>
</dbReference>
<keyword evidence="4" id="KW-1185">Reference proteome</keyword>
<dbReference type="RefSeq" id="XP_067545735.1">
    <property type="nucleotide sequence ID" value="XM_067689462.1"/>
</dbReference>
<evidence type="ECO:0000313" key="4">
    <source>
        <dbReference type="Proteomes" id="UP000185944"/>
    </source>
</evidence>
<organism evidence="3 4">
    <name type="scientific">Nematocida displodere</name>
    <dbReference type="NCBI Taxonomy" id="1805483"/>
    <lineage>
        <taxon>Eukaryota</taxon>
        <taxon>Fungi</taxon>
        <taxon>Fungi incertae sedis</taxon>
        <taxon>Microsporidia</taxon>
        <taxon>Nematocida</taxon>
    </lineage>
</organism>
<accession>A0A177EJY0</accession>
<comment type="caution">
    <text evidence="3">The sequence shown here is derived from an EMBL/GenBank/DDBJ whole genome shotgun (WGS) entry which is preliminary data.</text>
</comment>